<feature type="compositionally biased region" description="Low complexity" evidence="12">
    <location>
        <begin position="276"/>
        <end position="295"/>
    </location>
</feature>
<name>A0A316URX5_9BASI</name>
<evidence type="ECO:0000256" key="2">
    <source>
        <dbReference type="ARBA" id="ARBA00012172"/>
    </source>
</evidence>
<dbReference type="SMART" id="SM00330">
    <property type="entry name" value="PIPKc"/>
    <property type="match status" value="1"/>
</dbReference>
<keyword evidence="3" id="KW-0597">Phosphoprotein</keyword>
<feature type="compositionally biased region" description="Basic and acidic residues" evidence="12">
    <location>
        <begin position="1290"/>
        <end position="1302"/>
    </location>
</feature>
<sequence>MLDSSSTSTRPSYLHSSSTPPQHTLVSIRNAIASESQRIRVQDESTGQSYELELGKGTPYPEGFGGEGDDDEGIRRGARGSQEKGPSPALAQTSASGSVKGNSRPSSIKASKLQSVLPLSSSSPSPSNGTPTQNGDAAESGRSSAQQSPSQGSTSSMRMLRLPAIVRSRHSNVNSVNGAGQNEAPQQHEKPQSSKMSTFLPGNATKLSRTPTSPISQGGAQLQELNKQYHDTLAANQAQSSLQLGRRTSRETRSSRSKASLPASQTSSPSKKASPSGVKAVGAPASSSSASQQPKMAHQPIPPQPQFVASPRHYPVMSELPPSPPLEDDLTIDGQAGNESTSGQLEAVMAGGTAAVTAAAPLPMIDTKNVPQTQRPKRLQARRQPSEASTAETVYMSADESGSSSKIGADGEDEDEEQTPTTPKQRSTTLSGLSAQLSSSPTRMTGSNSAEPLRRSTSPSPSGPMAAPGQSRALSSSPPKKGLLHPSSARPVGQERSFSTSPSSSSTSRFQPLRRNTADSTSSSHADSATLNGTGSRSAARRPSSSGGITRRMSKDIWMPGKGPEDGTTSTGTAAGDKLTASPSSHASPLPPSTSMSMSSGGPLRTGDAGFDEEIARQEALIRKRKERARREEETGKESHKTEKGMEKGGAAVTGTTGVSGGMVGMPALKRGMSGLGKFGAERAATTSGPLSPTGAAPAIGGTSVSDGRPGTAATSAPTTSSAAAGAVVASSSGGTGTAAAPASSAVAENAAREHVEPKALVGNIINEGHVNYVLMYNMLTGIRIGVSRCQAKLKRPLRDEDYQAKHKFTFDIIGNELTPSAKYDFKFKDYAPWVFRELREYFYLDPADYLLSLTAKYILSELGSPGKSGSFFYFSRDYRFIIKTIRHSEHKFLRRILKDYHEHVKANPHTLLSRFYGLHRVKLPHGRKIHFVIMNNLFPPHRDVHETYDLKGSSYGREYPEEKARTKKGATLKDINWIRRRRELELGPEKRGLFEAQLQSDVALLKRLKIMDYSLLIGLHDMRKGNSENLRQEALQVVQPSSTTAGAMTAKQAEAAPNGPLPSPAVGGPAPTGQTMTGSTSHSAFASAAAANGSAHPQVPMHLHHPYPPSPMPRRGSTTTMGTSGDEDFYDAETGLQSPAPPTATGTASNTAATKRSSTQAAPKAAKSTAATAGVQLPAYDHSERRHFLFYQDEGGFRSTDAQNQPGDWIYYLGIIDLFTPYNGIKRGENWWKSIGRDSRGISSVPPGQYGDRFVQFLSAVCRPMRWKALPRGFEKVGEMPVIEGTGKGPEEKEQEKRSDGMKPPQMQEKVAPPLPATDAAPSEKIAAASDGLAEKA</sequence>
<dbReference type="InterPro" id="IPR023610">
    <property type="entry name" value="PInositol-4/5-P-5/4-kinase"/>
</dbReference>
<evidence type="ECO:0000256" key="7">
    <source>
        <dbReference type="ARBA" id="ARBA00022840"/>
    </source>
</evidence>
<dbReference type="GO" id="GO:0005886">
    <property type="term" value="C:plasma membrane"/>
    <property type="evidence" value="ECO:0007669"/>
    <property type="project" value="TreeGrafter"/>
</dbReference>
<feature type="compositionally biased region" description="Basic and acidic residues" evidence="12">
    <location>
        <begin position="629"/>
        <end position="647"/>
    </location>
</feature>
<dbReference type="EMBL" id="KZ819667">
    <property type="protein sequence ID" value="PWN27734.1"/>
    <property type="molecule type" value="Genomic_DNA"/>
</dbReference>
<dbReference type="InterPro" id="IPR027483">
    <property type="entry name" value="PInositol-4-P-4/5-kinase_C_sf"/>
</dbReference>
<dbReference type="Gene3D" id="3.30.800.10">
    <property type="entry name" value="Phosphatidylinositol Phosphate Kinase II Beta"/>
    <property type="match status" value="1"/>
</dbReference>
<feature type="region of interest" description="Disordered" evidence="12">
    <location>
        <begin position="1281"/>
        <end position="1338"/>
    </location>
</feature>
<evidence type="ECO:0000256" key="5">
    <source>
        <dbReference type="ARBA" id="ARBA00022741"/>
    </source>
</evidence>
<evidence type="ECO:0000256" key="6">
    <source>
        <dbReference type="ARBA" id="ARBA00022777"/>
    </source>
</evidence>
<dbReference type="CDD" id="cd17303">
    <property type="entry name" value="PIPKc_PIP5K_yeast_like"/>
    <property type="match status" value="1"/>
</dbReference>
<dbReference type="GO" id="GO:0046854">
    <property type="term" value="P:phosphatidylinositol phosphate biosynthetic process"/>
    <property type="evidence" value="ECO:0007669"/>
    <property type="project" value="UniProtKB-ARBA"/>
</dbReference>
<reference evidence="14 15" key="1">
    <citation type="journal article" date="2018" name="Mol. Biol. Evol.">
        <title>Broad Genomic Sampling Reveals a Smut Pathogenic Ancestry of the Fungal Clade Ustilaginomycotina.</title>
        <authorList>
            <person name="Kijpornyongpan T."/>
            <person name="Mondo S.J."/>
            <person name="Barry K."/>
            <person name="Sandor L."/>
            <person name="Lee J."/>
            <person name="Lipzen A."/>
            <person name="Pangilinan J."/>
            <person name="LaButti K."/>
            <person name="Hainaut M."/>
            <person name="Henrissat B."/>
            <person name="Grigoriev I.V."/>
            <person name="Spatafora J.W."/>
            <person name="Aime M.C."/>
        </authorList>
    </citation>
    <scope>NUCLEOTIDE SEQUENCE [LARGE SCALE GENOMIC DNA]</scope>
    <source>
        <strain evidence="14 15">MCA 5214</strain>
    </source>
</reference>
<gene>
    <name evidence="14" type="ORF">BDZ90DRAFT_232131</name>
</gene>
<feature type="compositionally biased region" description="Polar residues" evidence="12">
    <location>
        <begin position="234"/>
        <end position="243"/>
    </location>
</feature>
<keyword evidence="5 11" id="KW-0547">Nucleotide-binding</keyword>
<evidence type="ECO:0000256" key="8">
    <source>
        <dbReference type="ARBA" id="ARBA00078403"/>
    </source>
</evidence>
<organism evidence="14 15">
    <name type="scientific">Jaminaea rosea</name>
    <dbReference type="NCBI Taxonomy" id="1569628"/>
    <lineage>
        <taxon>Eukaryota</taxon>
        <taxon>Fungi</taxon>
        <taxon>Dikarya</taxon>
        <taxon>Basidiomycota</taxon>
        <taxon>Ustilaginomycotina</taxon>
        <taxon>Exobasidiomycetes</taxon>
        <taxon>Microstromatales</taxon>
        <taxon>Microstromatales incertae sedis</taxon>
        <taxon>Jaminaea</taxon>
    </lineage>
</organism>
<evidence type="ECO:0000256" key="10">
    <source>
        <dbReference type="ARBA" id="ARBA00082306"/>
    </source>
</evidence>
<dbReference type="SUPFAM" id="SSF56104">
    <property type="entry name" value="SAICAR synthase-like"/>
    <property type="match status" value="1"/>
</dbReference>
<dbReference type="EC" id="2.7.1.68" evidence="2"/>
<dbReference type="STRING" id="1569628.A0A316URX5"/>
<evidence type="ECO:0000313" key="14">
    <source>
        <dbReference type="EMBL" id="PWN27734.1"/>
    </source>
</evidence>
<feature type="compositionally biased region" description="Polar residues" evidence="12">
    <location>
        <begin position="205"/>
        <end position="226"/>
    </location>
</feature>
<evidence type="ECO:0000313" key="15">
    <source>
        <dbReference type="Proteomes" id="UP000245884"/>
    </source>
</evidence>
<comment type="catalytic activity">
    <reaction evidence="1">
        <text>a 1,2-diacyl-sn-glycero-3-phospho-(1D-myo-inositol 4-phosphate) + ATP = a 1,2-diacyl-sn-glycero-3-phospho-(1D-myo-inositol-4,5-bisphosphate) + ADP + H(+)</text>
        <dbReference type="Rhea" id="RHEA:14425"/>
        <dbReference type="ChEBI" id="CHEBI:15378"/>
        <dbReference type="ChEBI" id="CHEBI:30616"/>
        <dbReference type="ChEBI" id="CHEBI:58178"/>
        <dbReference type="ChEBI" id="CHEBI:58456"/>
        <dbReference type="ChEBI" id="CHEBI:456216"/>
        <dbReference type="EC" id="2.7.1.68"/>
    </reaction>
</comment>
<feature type="compositionally biased region" description="Low complexity" evidence="12">
    <location>
        <begin position="518"/>
        <end position="548"/>
    </location>
</feature>
<feature type="compositionally biased region" description="Low complexity" evidence="12">
    <location>
        <begin position="567"/>
        <end position="603"/>
    </location>
</feature>
<feature type="region of interest" description="Disordered" evidence="12">
    <location>
        <begin position="1042"/>
        <end position="1172"/>
    </location>
</feature>
<dbReference type="OrthoDB" id="20783at2759"/>
<dbReference type="Gene3D" id="3.30.810.10">
    <property type="entry name" value="2-Layer Sandwich"/>
    <property type="match status" value="2"/>
</dbReference>
<dbReference type="PANTHER" id="PTHR23086">
    <property type="entry name" value="PHOSPHATIDYLINOSITOL-4-PHOSPHATE 5-KINASE"/>
    <property type="match status" value="1"/>
</dbReference>
<dbReference type="InterPro" id="IPR027484">
    <property type="entry name" value="PInositol-4-P-5-kinase_N"/>
</dbReference>
<feature type="compositionally biased region" description="Low complexity" evidence="12">
    <location>
        <begin position="496"/>
        <end position="510"/>
    </location>
</feature>
<dbReference type="FunFam" id="3.30.800.10:FF:000009">
    <property type="entry name" value="Phosphatidylinositol 4-phosphate 5-kinase its3"/>
    <property type="match status" value="1"/>
</dbReference>
<dbReference type="RefSeq" id="XP_025362346.1">
    <property type="nucleotide sequence ID" value="XM_025506135.1"/>
</dbReference>
<feature type="compositionally biased region" description="Low complexity" evidence="12">
    <location>
        <begin position="456"/>
        <end position="469"/>
    </location>
</feature>
<dbReference type="Proteomes" id="UP000245884">
    <property type="component" value="Unassembled WGS sequence"/>
</dbReference>
<keyword evidence="7 11" id="KW-0067">ATP-binding</keyword>
<feature type="region of interest" description="Disordered" evidence="12">
    <location>
        <begin position="361"/>
        <end position="659"/>
    </location>
</feature>
<feature type="compositionally biased region" description="Polar residues" evidence="12">
    <location>
        <begin position="171"/>
        <end position="185"/>
    </location>
</feature>
<evidence type="ECO:0000256" key="1">
    <source>
        <dbReference type="ARBA" id="ARBA00000444"/>
    </source>
</evidence>
<keyword evidence="6 11" id="KW-0418">Kinase</keyword>
<feature type="compositionally biased region" description="Polar residues" evidence="12">
    <location>
        <begin position="262"/>
        <end position="273"/>
    </location>
</feature>
<feature type="domain" description="PIPK" evidence="13">
    <location>
        <begin position="767"/>
        <end position="1263"/>
    </location>
</feature>
<feature type="compositionally biased region" description="Low complexity" evidence="12">
    <location>
        <begin position="710"/>
        <end position="722"/>
    </location>
</feature>
<evidence type="ECO:0000256" key="12">
    <source>
        <dbReference type="SAM" id="MobiDB-lite"/>
    </source>
</evidence>
<proteinExistence type="predicted"/>
<evidence type="ECO:0000256" key="11">
    <source>
        <dbReference type="PROSITE-ProRule" id="PRU00781"/>
    </source>
</evidence>
<dbReference type="Pfam" id="PF01504">
    <property type="entry name" value="PIP5K"/>
    <property type="match status" value="1"/>
</dbReference>
<evidence type="ECO:0000259" key="13">
    <source>
        <dbReference type="PROSITE" id="PS51455"/>
    </source>
</evidence>
<dbReference type="InterPro" id="IPR002498">
    <property type="entry name" value="PInositol-4-P-4/5-kinase_core"/>
</dbReference>
<feature type="compositionally biased region" description="Polar residues" evidence="12">
    <location>
        <begin position="90"/>
        <end position="109"/>
    </location>
</feature>
<feature type="compositionally biased region" description="Polar residues" evidence="12">
    <location>
        <begin position="128"/>
        <end position="157"/>
    </location>
</feature>
<feature type="compositionally biased region" description="Low complexity" evidence="12">
    <location>
        <begin position="111"/>
        <end position="127"/>
    </location>
</feature>
<keyword evidence="15" id="KW-1185">Reference proteome</keyword>
<dbReference type="PROSITE" id="PS51455">
    <property type="entry name" value="PIPK"/>
    <property type="match status" value="1"/>
</dbReference>
<feature type="compositionally biased region" description="Polar residues" evidence="12">
    <location>
        <begin position="419"/>
        <end position="450"/>
    </location>
</feature>
<evidence type="ECO:0000256" key="3">
    <source>
        <dbReference type="ARBA" id="ARBA00022553"/>
    </source>
</evidence>
<keyword evidence="4 11" id="KW-0808">Transferase</keyword>
<feature type="compositionally biased region" description="Low complexity" evidence="12">
    <location>
        <begin position="1144"/>
        <end position="1172"/>
    </location>
</feature>
<evidence type="ECO:0000256" key="4">
    <source>
        <dbReference type="ARBA" id="ARBA00022679"/>
    </source>
</evidence>
<dbReference type="GO" id="GO:0016308">
    <property type="term" value="F:1-phosphatidylinositol-4-phosphate 5-kinase activity"/>
    <property type="evidence" value="ECO:0007669"/>
    <property type="project" value="UniProtKB-EC"/>
</dbReference>
<accession>A0A316URX5</accession>
<feature type="compositionally biased region" description="Polar residues" evidence="12">
    <location>
        <begin position="1"/>
        <end position="27"/>
    </location>
</feature>
<feature type="region of interest" description="Disordered" evidence="12">
    <location>
        <begin position="683"/>
        <end position="722"/>
    </location>
</feature>
<evidence type="ECO:0000256" key="9">
    <source>
        <dbReference type="ARBA" id="ARBA00080374"/>
    </source>
</evidence>
<feature type="region of interest" description="Disordered" evidence="12">
    <location>
        <begin position="1"/>
        <end position="341"/>
    </location>
</feature>
<feature type="compositionally biased region" description="Low complexity" evidence="12">
    <location>
        <begin position="1080"/>
        <end position="1096"/>
    </location>
</feature>
<protein>
    <recommendedName>
        <fullName evidence="2">1-phosphatidylinositol-4-phosphate 5-kinase</fullName>
        <ecNumber evidence="2">2.7.1.68</ecNumber>
    </recommendedName>
    <alternativeName>
        <fullName evidence="10">1-phosphatidylinositol 4-phosphate kinase</fullName>
    </alternativeName>
    <alternativeName>
        <fullName evidence="8">Diphosphoinositide kinase</fullName>
    </alternativeName>
    <alternativeName>
        <fullName evidence="9">PIP5K</fullName>
    </alternativeName>
</protein>
<dbReference type="GO" id="GO:0005524">
    <property type="term" value="F:ATP binding"/>
    <property type="evidence" value="ECO:0007669"/>
    <property type="project" value="UniProtKB-UniRule"/>
</dbReference>
<dbReference type="GeneID" id="37027958"/>
<dbReference type="PANTHER" id="PTHR23086:SF8">
    <property type="entry name" value="PHOSPHATIDYLINOSITOL 5-PHOSPHATE 4-KINASE, ISOFORM A"/>
    <property type="match status" value="1"/>
</dbReference>